<organism evidence="1 2">
    <name type="scientific">Octopus vulgaris</name>
    <name type="common">Common octopus</name>
    <dbReference type="NCBI Taxonomy" id="6645"/>
    <lineage>
        <taxon>Eukaryota</taxon>
        <taxon>Metazoa</taxon>
        <taxon>Spiralia</taxon>
        <taxon>Lophotrochozoa</taxon>
        <taxon>Mollusca</taxon>
        <taxon>Cephalopoda</taxon>
        <taxon>Coleoidea</taxon>
        <taxon>Octopodiformes</taxon>
        <taxon>Octopoda</taxon>
        <taxon>Incirrata</taxon>
        <taxon>Octopodidae</taxon>
        <taxon>Octopus</taxon>
    </lineage>
</organism>
<dbReference type="AlphaFoldDB" id="A0AA36AY31"/>
<sequence>MESWTLKMLDTLVSATYENEIRSSRISDRIMTIMSRLDWNTLCLTGESHIFYKKMSPSRHQKVSWKSRPFSAQWWPWLERSACET</sequence>
<gene>
    <name evidence="1" type="ORF">OCTVUL_1B012429</name>
</gene>
<accession>A0AA36AY31</accession>
<name>A0AA36AY31_OCTVU</name>
<protein>
    <submittedName>
        <fullName evidence="1">Uncharacterized protein</fullName>
    </submittedName>
</protein>
<proteinExistence type="predicted"/>
<reference evidence="1" key="1">
    <citation type="submission" date="2023-08" db="EMBL/GenBank/DDBJ databases">
        <authorList>
            <person name="Alioto T."/>
            <person name="Alioto T."/>
            <person name="Gomez Garrido J."/>
        </authorList>
    </citation>
    <scope>NUCLEOTIDE SEQUENCE</scope>
</reference>
<evidence type="ECO:0000313" key="1">
    <source>
        <dbReference type="EMBL" id="CAI9724413.1"/>
    </source>
</evidence>
<dbReference type="EMBL" id="OX597819">
    <property type="protein sequence ID" value="CAI9724413.1"/>
    <property type="molecule type" value="Genomic_DNA"/>
</dbReference>
<keyword evidence="2" id="KW-1185">Reference proteome</keyword>
<evidence type="ECO:0000313" key="2">
    <source>
        <dbReference type="Proteomes" id="UP001162480"/>
    </source>
</evidence>
<dbReference type="Proteomes" id="UP001162480">
    <property type="component" value="Chromosome 6"/>
</dbReference>